<dbReference type="InterPro" id="IPR002747">
    <property type="entry name" value="SAM_OH_AdoTrfase"/>
</dbReference>
<gene>
    <name evidence="5" type="ORF">HC235_09060</name>
</gene>
<organism evidence="5 6">
    <name type="scientific">Pyrobaculum arsenaticum</name>
    <dbReference type="NCBI Taxonomy" id="121277"/>
    <lineage>
        <taxon>Archaea</taxon>
        <taxon>Thermoproteota</taxon>
        <taxon>Thermoprotei</taxon>
        <taxon>Thermoproteales</taxon>
        <taxon>Thermoproteaceae</taxon>
        <taxon>Pyrobaculum</taxon>
    </lineage>
</organism>
<dbReference type="InterPro" id="IPR023228">
    <property type="entry name" value="SAM_OH_AdoTrfase_N_sf"/>
</dbReference>
<feature type="domain" description="S-adenosyl-l-methionine hydroxide adenosyltransferase N-terminal" evidence="3">
    <location>
        <begin position="3"/>
        <end position="143"/>
    </location>
</feature>
<accession>A0A7L4PBT0</accession>
<evidence type="ECO:0000313" key="5">
    <source>
        <dbReference type="EMBL" id="NYR16074.1"/>
    </source>
</evidence>
<evidence type="ECO:0000256" key="2">
    <source>
        <dbReference type="ARBA" id="ARBA00024035"/>
    </source>
</evidence>
<dbReference type="SUPFAM" id="SSF101852">
    <property type="entry name" value="Bacterial fluorinating enzyme, C-terminal domain"/>
    <property type="match status" value="1"/>
</dbReference>
<dbReference type="AlphaFoldDB" id="A0A7L4PBT0"/>
<evidence type="ECO:0000313" key="6">
    <source>
        <dbReference type="Proteomes" id="UP000554766"/>
    </source>
</evidence>
<dbReference type="PANTHER" id="PTHR35092">
    <property type="entry name" value="CHLORINASE MJ1651"/>
    <property type="match status" value="1"/>
</dbReference>
<name>A0A7L4PBT0_9CREN</name>
<sequence>MVIALLTDFGTKDYFVAAMKGVILSINPKAAVVDITHEIPPQDVWTGAFVLKSAYKWFPRGTIFLAVVDPGVGTERAPLIIKTRRYFFVGPDNGLLSLAAEEDGVEELYRITASLPQTSSTFHGRDVFAPAAAYLSLGVEPPMLGIPTSQWTKLTMPKPRLENGVLYVNVIYIDRFGNAYTSAGAEIYQIASVGDKLCVETPAGEVSATFVKSYGYAQPGEAVMLVNSEGYLELAISMGNAAAKYGLKPGQELKIRICQQK</sequence>
<dbReference type="Gene3D" id="2.40.30.90">
    <property type="entry name" value="Bacterial fluorinating enzyme like"/>
    <property type="match status" value="1"/>
</dbReference>
<protein>
    <submittedName>
        <fullName evidence="5">S-adenosyl-l-methionine hydroxide adenosyltransferase family protein</fullName>
    </submittedName>
</protein>
<dbReference type="PIRSF" id="PIRSF006779">
    <property type="entry name" value="UCP006779"/>
    <property type="match status" value="1"/>
</dbReference>
<keyword evidence="6" id="KW-1185">Reference proteome</keyword>
<dbReference type="InterPro" id="IPR046470">
    <property type="entry name" value="SAM_HAT_C"/>
</dbReference>
<evidence type="ECO:0000259" key="3">
    <source>
        <dbReference type="Pfam" id="PF01887"/>
    </source>
</evidence>
<dbReference type="EMBL" id="JAAVJF010000004">
    <property type="protein sequence ID" value="NYR16074.1"/>
    <property type="molecule type" value="Genomic_DNA"/>
</dbReference>
<dbReference type="Pfam" id="PF20257">
    <property type="entry name" value="SAM_HAT_C"/>
    <property type="match status" value="1"/>
</dbReference>
<dbReference type="GeneID" id="5054821"/>
<reference evidence="5 6" key="1">
    <citation type="journal article" date="2020" name="Nat. Commun.">
        <title>The structures of two archaeal type IV pili illuminate evolutionary relationships.</title>
        <authorList>
            <person name="Wang F."/>
            <person name="Baquero D.P."/>
            <person name="Su Z."/>
            <person name="Beltran L.C."/>
            <person name="Prangishvili D."/>
            <person name="Krupovic M."/>
            <person name="Egelman E.H."/>
        </authorList>
    </citation>
    <scope>NUCLEOTIDE SEQUENCE [LARGE SCALE GENOMIC DNA]</scope>
    <source>
        <strain evidence="5 6">2GA</strain>
    </source>
</reference>
<comment type="caution">
    <text evidence="5">The sequence shown here is derived from an EMBL/GenBank/DDBJ whole genome shotgun (WGS) entry which is preliminary data.</text>
</comment>
<dbReference type="Gene3D" id="3.40.50.10790">
    <property type="entry name" value="S-adenosyl-l-methionine hydroxide adenosyltransferase, N-terminal"/>
    <property type="match status" value="1"/>
</dbReference>
<evidence type="ECO:0000256" key="1">
    <source>
        <dbReference type="ARBA" id="ARBA00022691"/>
    </source>
</evidence>
<dbReference type="PANTHER" id="PTHR35092:SF1">
    <property type="entry name" value="CHLORINASE MJ1651"/>
    <property type="match status" value="1"/>
</dbReference>
<dbReference type="SUPFAM" id="SSF102522">
    <property type="entry name" value="Bacterial fluorinating enzyme, N-terminal domain"/>
    <property type="match status" value="1"/>
</dbReference>
<comment type="similarity">
    <text evidence="2">Belongs to the SAM hydrolase / SAM-dependent halogenase family.</text>
</comment>
<evidence type="ECO:0000259" key="4">
    <source>
        <dbReference type="Pfam" id="PF20257"/>
    </source>
</evidence>
<dbReference type="GO" id="GO:0016740">
    <property type="term" value="F:transferase activity"/>
    <property type="evidence" value="ECO:0007669"/>
    <property type="project" value="UniProtKB-KW"/>
</dbReference>
<dbReference type="RefSeq" id="WP_011901658.1">
    <property type="nucleotide sequence ID" value="NZ_JAAVJF010000004.1"/>
</dbReference>
<feature type="domain" description="S-adenosyl-l-methionine hydroxide adenosyltransferase C-terminal" evidence="4">
    <location>
        <begin position="169"/>
        <end position="253"/>
    </location>
</feature>
<keyword evidence="1" id="KW-0949">S-adenosyl-L-methionine</keyword>
<dbReference type="OMA" id="GSFVMEQ"/>
<dbReference type="Pfam" id="PF01887">
    <property type="entry name" value="SAM_HAT_N"/>
    <property type="match status" value="1"/>
</dbReference>
<keyword evidence="5" id="KW-0808">Transferase</keyword>
<dbReference type="Proteomes" id="UP000554766">
    <property type="component" value="Unassembled WGS sequence"/>
</dbReference>
<dbReference type="InterPro" id="IPR046469">
    <property type="entry name" value="SAM_HAT_N"/>
</dbReference>
<dbReference type="InterPro" id="IPR023227">
    <property type="entry name" value="SAM_OH_AdoTrfase_C_sf"/>
</dbReference>
<proteinExistence type="inferred from homology"/>